<keyword evidence="3" id="KW-1185">Reference proteome</keyword>
<accession>A0ABW0KRP6</accession>
<evidence type="ECO:0000313" key="2">
    <source>
        <dbReference type="EMBL" id="MFC5456015.1"/>
    </source>
</evidence>
<evidence type="ECO:0008006" key="4">
    <source>
        <dbReference type="Google" id="ProtNLM"/>
    </source>
</evidence>
<evidence type="ECO:0000256" key="1">
    <source>
        <dbReference type="SAM" id="SignalP"/>
    </source>
</evidence>
<keyword evidence="1" id="KW-0732">Signal</keyword>
<gene>
    <name evidence="2" type="ORF">ACFQDI_14220</name>
</gene>
<organism evidence="2 3">
    <name type="scientific">Prosthecobacter fluviatilis</name>
    <dbReference type="NCBI Taxonomy" id="445931"/>
    <lineage>
        <taxon>Bacteria</taxon>
        <taxon>Pseudomonadati</taxon>
        <taxon>Verrucomicrobiota</taxon>
        <taxon>Verrucomicrobiia</taxon>
        <taxon>Verrucomicrobiales</taxon>
        <taxon>Verrucomicrobiaceae</taxon>
        <taxon>Prosthecobacter</taxon>
    </lineage>
</organism>
<name>A0ABW0KRP6_9BACT</name>
<protein>
    <recommendedName>
        <fullName evidence="4">3-keto-disaccharide hydrolase domain-containing protein</fullName>
    </recommendedName>
</protein>
<feature type="chain" id="PRO_5045456898" description="3-keto-disaccharide hydrolase domain-containing protein" evidence="1">
    <location>
        <begin position="18"/>
        <end position="224"/>
    </location>
</feature>
<dbReference type="RefSeq" id="WP_377167824.1">
    <property type="nucleotide sequence ID" value="NZ_JBHSMQ010000005.1"/>
</dbReference>
<feature type="signal peptide" evidence="1">
    <location>
        <begin position="1"/>
        <end position="17"/>
    </location>
</feature>
<dbReference type="Proteomes" id="UP001596052">
    <property type="component" value="Unassembled WGS sequence"/>
</dbReference>
<sequence>MKSLSLLLALMCLQQAAAETPAAPATQICQTTELVAAEKFDRPESFAKEGQPGMDGWRAGIGTWSIVDGAAYAKQEGPSKNRPNGHEAVCEHLVELGDYVLTGEFKLGASPQIGFVCRDTNKPNLHQGRVVITPTAIWIQKMSGIAKETRREELTKIEVKLDPEAWHRITVEVCGDRWLARVDDHTLEARHERFKDRKGRIGMVARGEGAQFRHLSLWSAQSKG</sequence>
<reference evidence="3" key="1">
    <citation type="journal article" date="2019" name="Int. J. Syst. Evol. Microbiol.">
        <title>The Global Catalogue of Microorganisms (GCM) 10K type strain sequencing project: providing services to taxonomists for standard genome sequencing and annotation.</title>
        <authorList>
            <consortium name="The Broad Institute Genomics Platform"/>
            <consortium name="The Broad Institute Genome Sequencing Center for Infectious Disease"/>
            <person name="Wu L."/>
            <person name="Ma J."/>
        </authorList>
    </citation>
    <scope>NUCLEOTIDE SEQUENCE [LARGE SCALE GENOMIC DNA]</scope>
    <source>
        <strain evidence="3">CGMCC 4.1469</strain>
    </source>
</reference>
<proteinExistence type="predicted"/>
<comment type="caution">
    <text evidence="2">The sequence shown here is derived from an EMBL/GenBank/DDBJ whole genome shotgun (WGS) entry which is preliminary data.</text>
</comment>
<dbReference type="Gene3D" id="2.60.120.560">
    <property type="entry name" value="Exo-inulinase, domain 1"/>
    <property type="match status" value="1"/>
</dbReference>
<evidence type="ECO:0000313" key="3">
    <source>
        <dbReference type="Proteomes" id="UP001596052"/>
    </source>
</evidence>
<dbReference type="EMBL" id="JBHSMQ010000005">
    <property type="protein sequence ID" value="MFC5456015.1"/>
    <property type="molecule type" value="Genomic_DNA"/>
</dbReference>